<evidence type="ECO:0000313" key="2">
    <source>
        <dbReference type="Proteomes" id="UP001163603"/>
    </source>
</evidence>
<comment type="caution">
    <text evidence="1">The sequence shown here is derived from an EMBL/GenBank/DDBJ whole genome shotgun (WGS) entry which is preliminary data.</text>
</comment>
<organism evidence="1 2">
    <name type="scientific">Pistacia integerrima</name>
    <dbReference type="NCBI Taxonomy" id="434235"/>
    <lineage>
        <taxon>Eukaryota</taxon>
        <taxon>Viridiplantae</taxon>
        <taxon>Streptophyta</taxon>
        <taxon>Embryophyta</taxon>
        <taxon>Tracheophyta</taxon>
        <taxon>Spermatophyta</taxon>
        <taxon>Magnoliopsida</taxon>
        <taxon>eudicotyledons</taxon>
        <taxon>Gunneridae</taxon>
        <taxon>Pentapetalae</taxon>
        <taxon>rosids</taxon>
        <taxon>malvids</taxon>
        <taxon>Sapindales</taxon>
        <taxon>Anacardiaceae</taxon>
        <taxon>Pistacia</taxon>
    </lineage>
</organism>
<keyword evidence="2" id="KW-1185">Reference proteome</keyword>
<reference evidence="2" key="1">
    <citation type="journal article" date="2023" name="G3 (Bethesda)">
        <title>Genome assembly and association tests identify interacting loci associated with vigor, precocity, and sex in interspecific pistachio rootstocks.</title>
        <authorList>
            <person name="Palmer W."/>
            <person name="Jacygrad E."/>
            <person name="Sagayaradj S."/>
            <person name="Cavanaugh K."/>
            <person name="Han R."/>
            <person name="Bertier L."/>
            <person name="Beede B."/>
            <person name="Kafkas S."/>
            <person name="Golino D."/>
            <person name="Preece J."/>
            <person name="Michelmore R."/>
        </authorList>
    </citation>
    <scope>NUCLEOTIDE SEQUENCE [LARGE SCALE GENOMIC DNA]</scope>
</reference>
<protein>
    <submittedName>
        <fullName evidence="1">Uncharacterized protein</fullName>
    </submittedName>
</protein>
<proteinExistence type="predicted"/>
<sequence>MDRRRTGSPVYGRQWSGGSSSSGSPSPAHPQSRLQPAVSSIKRNQNVAAKAAAQRLAQVMATQTAAGTGDDEDDDDQEDDLLPLSPNRSPSPALGRNFVEHAASVRSTSAGRPSTMSVRTTTLMPPSRPSVRTPVSIPPIEPPTHRNRDKRFSSDISLLNTKDAGDQREASALRDEVSASLKLIYIYKLRLDMLQEENDSLLDKLRHAEERREESEARARELEKQLTPCQRLMQRLDFTTSIYPTSPILSKKSNLETVSPQKTLYLQAPLLGWASLDAPTPNKLLVGIVGTIAEKRNAPIKGSSGMAGEFRFGLGFGRSGMADMAGCFSWRRCVSRSQTVEHVGLAISCPVVFLNVLLMIVALFICRKEAALRQREAALKAAKQKTDGKDGEVVALRSEIQNLKDEAATAVEQLQEAESETKALRSMTQRMILTQEEMFVHCI</sequence>
<name>A0ACC0ZM93_9ROSI</name>
<dbReference type="Proteomes" id="UP001163603">
    <property type="component" value="Chromosome 1"/>
</dbReference>
<gene>
    <name evidence="1" type="ORF">Pint_01263</name>
</gene>
<accession>A0ACC0ZM93</accession>
<evidence type="ECO:0000313" key="1">
    <source>
        <dbReference type="EMBL" id="KAJ0053248.1"/>
    </source>
</evidence>
<dbReference type="EMBL" id="CM047736">
    <property type="protein sequence ID" value="KAJ0053248.1"/>
    <property type="molecule type" value="Genomic_DNA"/>
</dbReference>